<sequence>MEGCVALGLWCTDHAEQTTADGLPDLTSFARSPGDTNDKTDDNTNEGVDFDMSDHLSDDLSHYSIDATDNGAFVLEEWEFNAEDDGSDDETWEFFKRKGQKCPRKIAKGREFVVISASIVDASRCASSRIDVGHLPHSCPNIEVTTDFRQWNIFSEREKVSTKRRSSQMRAINMCLISSFSSTFASLTRVVSKSVQDPPCSFSATAISKEECSVWTIIFFNEAHSHRSLLHTGDSKSRLTRHRSNLFHLGPNGSCIVFLVSVMRSW</sequence>
<feature type="region of interest" description="Disordered" evidence="1">
    <location>
        <begin position="22"/>
        <end position="47"/>
    </location>
</feature>
<evidence type="ECO:0000313" key="3">
    <source>
        <dbReference type="Proteomes" id="UP000249464"/>
    </source>
</evidence>
<name>A0A2X0LNT8_9BASI</name>
<evidence type="ECO:0000256" key="1">
    <source>
        <dbReference type="SAM" id="MobiDB-lite"/>
    </source>
</evidence>
<accession>A0A2X0LNT8</accession>
<organism evidence="2 3">
    <name type="scientific">Microbotryum silenes-dioicae</name>
    <dbReference type="NCBI Taxonomy" id="796604"/>
    <lineage>
        <taxon>Eukaryota</taxon>
        <taxon>Fungi</taxon>
        <taxon>Dikarya</taxon>
        <taxon>Basidiomycota</taxon>
        <taxon>Pucciniomycotina</taxon>
        <taxon>Microbotryomycetes</taxon>
        <taxon>Microbotryales</taxon>
        <taxon>Microbotryaceae</taxon>
        <taxon>Microbotryum</taxon>
    </lineage>
</organism>
<keyword evidence="3" id="KW-1185">Reference proteome</keyword>
<gene>
    <name evidence="2" type="primary">BQ5605_C011g06356</name>
    <name evidence="2" type="ORF">BQ5605_C011G06356</name>
</gene>
<reference evidence="2 3" key="1">
    <citation type="submission" date="2016-11" db="EMBL/GenBank/DDBJ databases">
        <authorList>
            <person name="Jaros S."/>
            <person name="Januszkiewicz K."/>
            <person name="Wedrychowicz H."/>
        </authorList>
    </citation>
    <scope>NUCLEOTIDE SEQUENCE [LARGE SCALE GENOMIC DNA]</scope>
</reference>
<proteinExistence type="predicted"/>
<evidence type="ECO:0000313" key="2">
    <source>
        <dbReference type="EMBL" id="SGY12009.1"/>
    </source>
</evidence>
<dbReference type="AlphaFoldDB" id="A0A2X0LNT8"/>
<dbReference type="EMBL" id="FQNC01000011">
    <property type="protein sequence ID" value="SGY12009.1"/>
    <property type="molecule type" value="Genomic_DNA"/>
</dbReference>
<protein>
    <submittedName>
        <fullName evidence="2">BQ5605_C011g06356 protein</fullName>
    </submittedName>
</protein>
<dbReference type="Proteomes" id="UP000249464">
    <property type="component" value="Unassembled WGS sequence"/>
</dbReference>